<dbReference type="Pfam" id="PF04938">
    <property type="entry name" value="SIP1"/>
    <property type="match status" value="1"/>
</dbReference>
<feature type="compositionally biased region" description="Basic and acidic residues" evidence="2">
    <location>
        <begin position="144"/>
        <end position="160"/>
    </location>
</feature>
<feature type="region of interest" description="Disordered" evidence="2">
    <location>
        <begin position="144"/>
        <end position="167"/>
    </location>
</feature>
<dbReference type="GeneID" id="37015956"/>
<evidence type="ECO:0000313" key="3">
    <source>
        <dbReference type="EMBL" id="PWN21455.1"/>
    </source>
</evidence>
<dbReference type="InterPro" id="IPR035426">
    <property type="entry name" value="Gemin2/Brr1"/>
</dbReference>
<feature type="region of interest" description="Disordered" evidence="2">
    <location>
        <begin position="1"/>
        <end position="30"/>
    </location>
</feature>
<gene>
    <name evidence="3" type="ORF">BCV69DRAFT_298469</name>
</gene>
<dbReference type="PANTHER" id="PTHR12794">
    <property type="entry name" value="GEMIN2"/>
    <property type="match status" value="1"/>
</dbReference>
<evidence type="ECO:0000313" key="4">
    <source>
        <dbReference type="Proteomes" id="UP000245942"/>
    </source>
</evidence>
<organism evidence="3 4">
    <name type="scientific">Pseudomicrostroma glucosiphilum</name>
    <dbReference type="NCBI Taxonomy" id="1684307"/>
    <lineage>
        <taxon>Eukaryota</taxon>
        <taxon>Fungi</taxon>
        <taxon>Dikarya</taxon>
        <taxon>Basidiomycota</taxon>
        <taxon>Ustilaginomycotina</taxon>
        <taxon>Exobasidiomycetes</taxon>
        <taxon>Microstromatales</taxon>
        <taxon>Microstromatales incertae sedis</taxon>
        <taxon>Pseudomicrostroma</taxon>
    </lineage>
</organism>
<dbReference type="GO" id="GO:0005634">
    <property type="term" value="C:nucleus"/>
    <property type="evidence" value="ECO:0007669"/>
    <property type="project" value="TreeGrafter"/>
</dbReference>
<dbReference type="Gene3D" id="1.20.58.1070">
    <property type="match status" value="1"/>
</dbReference>
<comment type="similarity">
    <text evidence="1">Belongs to the gemin-2 family.</text>
</comment>
<dbReference type="RefSeq" id="XP_025348615.1">
    <property type="nucleotide sequence ID" value="XM_025494222.1"/>
</dbReference>
<keyword evidence="4" id="KW-1185">Reference proteome</keyword>
<evidence type="ECO:0000256" key="1">
    <source>
        <dbReference type="ARBA" id="ARBA00025758"/>
    </source>
</evidence>
<dbReference type="Proteomes" id="UP000245942">
    <property type="component" value="Unassembled WGS sequence"/>
</dbReference>
<dbReference type="GO" id="GO:0000387">
    <property type="term" value="P:spliceosomal snRNP assembly"/>
    <property type="evidence" value="ECO:0007669"/>
    <property type="project" value="InterPro"/>
</dbReference>
<dbReference type="EMBL" id="KZ819325">
    <property type="protein sequence ID" value="PWN21455.1"/>
    <property type="molecule type" value="Genomic_DNA"/>
</dbReference>
<proteinExistence type="inferred from homology"/>
<accession>A0A316UED0</accession>
<protein>
    <submittedName>
        <fullName evidence="3">Uncharacterized protein</fullName>
    </submittedName>
</protein>
<name>A0A316UED0_9BASI</name>
<dbReference type="AlphaFoldDB" id="A0A316UED0"/>
<reference evidence="3 4" key="1">
    <citation type="journal article" date="2018" name="Mol. Biol. Evol.">
        <title>Broad Genomic Sampling Reveals a Smut Pathogenic Ancestry of the Fungal Clade Ustilaginomycotina.</title>
        <authorList>
            <person name="Kijpornyongpan T."/>
            <person name="Mondo S.J."/>
            <person name="Barry K."/>
            <person name="Sandor L."/>
            <person name="Lee J."/>
            <person name="Lipzen A."/>
            <person name="Pangilinan J."/>
            <person name="LaButti K."/>
            <person name="Hainaut M."/>
            <person name="Henrissat B."/>
            <person name="Grigoriev I.V."/>
            <person name="Spatafora J.W."/>
            <person name="Aime M.C."/>
        </authorList>
    </citation>
    <scope>NUCLEOTIDE SEQUENCE [LARGE SCALE GENOMIC DNA]</scope>
    <source>
        <strain evidence="3 4">MCA 4718</strain>
    </source>
</reference>
<dbReference type="GO" id="GO:0032797">
    <property type="term" value="C:SMN complex"/>
    <property type="evidence" value="ECO:0007669"/>
    <property type="project" value="TreeGrafter"/>
</dbReference>
<sequence>MTSASNGKKKRYTGTGTSHKQGVNGEEDFGNQTLPVAQLPDDFDGVPADGSVYLAMARSTSNPYAVASTSYVKPASRAEELGMPSQEWRDKFLARFVAMREALSHTSANPLPTLDVGRLPKARTTEGANKAWYRFLFRAERPAFEGEDRNGETEEAHDPQWEEEDEDGLYNDPAEAAKRRSVPLEPTPILLARFTISQILSVLTAIPYWIALRVSSQPSEDLPPSSSRPAIDPLISRWCFSLLAKLDRRLTSDEISILRVLARACIAAISLRRIELKGTERQGTDQRAESGAWIVVAIVTGVWGQSDLWMDAEEDLGRVAADENGMVS</sequence>
<dbReference type="PANTHER" id="PTHR12794:SF0">
    <property type="entry name" value="GEM-ASSOCIATED PROTEIN 2"/>
    <property type="match status" value="1"/>
</dbReference>
<dbReference type="OrthoDB" id="428895at2759"/>
<evidence type="ECO:0000256" key="2">
    <source>
        <dbReference type="SAM" id="MobiDB-lite"/>
    </source>
</evidence>